<dbReference type="EMBL" id="CP046522">
    <property type="protein sequence ID" value="QGU95343.1"/>
    <property type="molecule type" value="Genomic_DNA"/>
</dbReference>
<keyword evidence="3" id="KW-1185">Reference proteome</keyword>
<dbReference type="Proteomes" id="UP000422764">
    <property type="component" value="Chromosome"/>
</dbReference>
<dbReference type="AlphaFoldDB" id="A0A6I6ESF2"/>
<dbReference type="GO" id="GO:0016787">
    <property type="term" value="F:hydrolase activity"/>
    <property type="evidence" value="ECO:0007669"/>
    <property type="project" value="UniProtKB-KW"/>
</dbReference>
<feature type="domain" description="Metallo-beta-lactamase" evidence="1">
    <location>
        <begin position="24"/>
        <end position="176"/>
    </location>
</feature>
<dbReference type="PANTHER" id="PTHR43546">
    <property type="entry name" value="UPF0173 METAL-DEPENDENT HYDROLASE MJ1163-RELATED"/>
    <property type="match status" value="1"/>
</dbReference>
<evidence type="ECO:0000313" key="2">
    <source>
        <dbReference type="EMBL" id="QGU95343.1"/>
    </source>
</evidence>
<dbReference type="Gene3D" id="3.60.15.10">
    <property type="entry name" value="Ribonuclease Z/Hydroxyacylglutathione hydrolase-like"/>
    <property type="match status" value="1"/>
</dbReference>
<accession>A0A6I6ESF2</accession>
<dbReference type="Pfam" id="PF12706">
    <property type="entry name" value="Lactamase_B_2"/>
    <property type="match status" value="1"/>
</dbReference>
<dbReference type="InterPro" id="IPR036866">
    <property type="entry name" value="RibonucZ/Hydroxyglut_hydro"/>
</dbReference>
<name>A0A6I6ESF2_9CLOT</name>
<reference evidence="2 3" key="1">
    <citation type="submission" date="2019-12" db="EMBL/GenBank/DDBJ databases">
        <title>Genome sequenceing of Clostridium bovifaecis.</title>
        <authorList>
            <person name="Yao Y."/>
        </authorList>
    </citation>
    <scope>NUCLEOTIDE SEQUENCE [LARGE SCALE GENOMIC DNA]</scope>
    <source>
        <strain evidence="2 3">BXX</strain>
    </source>
</reference>
<protein>
    <submittedName>
        <fullName evidence="2">MBL fold metallo-hydrolase</fullName>
    </submittedName>
</protein>
<keyword evidence="2" id="KW-0378">Hydrolase</keyword>
<dbReference type="InterPro" id="IPR001279">
    <property type="entry name" value="Metallo-B-lactamas"/>
</dbReference>
<proteinExistence type="predicted"/>
<gene>
    <name evidence="2" type="ORF">GOM49_09810</name>
</gene>
<dbReference type="InterPro" id="IPR050114">
    <property type="entry name" value="UPF0173_UPF0282_UlaG_hydrolase"/>
</dbReference>
<evidence type="ECO:0000313" key="3">
    <source>
        <dbReference type="Proteomes" id="UP000422764"/>
    </source>
</evidence>
<sequence length="258" mass="29495">MTSDKISIILLGNEGILIKQNDTKILVDALHDKNNAGFSPVPSSILEDLLLDHKPFDNIDYVLFTHCHSDHFSSSILKKYLIDRSLDGLFLPQNQSKHYNDLSAATSRLNIPIHYLNIPLYEKQSFALKKGIKLTCFNSVHAGDQFAHIENYCYLIAFDNNSILIIGDADYKSDYFDYVLMGSKVDTLLVNPLYINNPLGRNVITRINPSQLVVYHIPFKSDDAIGFRNMVKRDLIRYQNVLPKTMVLQDELQEIYLI</sequence>
<evidence type="ECO:0000259" key="1">
    <source>
        <dbReference type="Pfam" id="PF12706"/>
    </source>
</evidence>
<dbReference type="SUPFAM" id="SSF56281">
    <property type="entry name" value="Metallo-hydrolase/oxidoreductase"/>
    <property type="match status" value="1"/>
</dbReference>
<organism evidence="2 3">
    <name type="scientific">Clostridium bovifaecis</name>
    <dbReference type="NCBI Taxonomy" id="2184719"/>
    <lineage>
        <taxon>Bacteria</taxon>
        <taxon>Bacillati</taxon>
        <taxon>Bacillota</taxon>
        <taxon>Clostridia</taxon>
        <taxon>Eubacteriales</taxon>
        <taxon>Clostridiaceae</taxon>
        <taxon>Clostridium</taxon>
    </lineage>
</organism>